<dbReference type="EMBL" id="PGGS01000311">
    <property type="protein sequence ID" value="PNH05372.1"/>
    <property type="molecule type" value="Genomic_DNA"/>
</dbReference>
<evidence type="ECO:0000256" key="4">
    <source>
        <dbReference type="ARBA" id="ARBA00022917"/>
    </source>
</evidence>
<dbReference type="PANTHER" id="PTHR42765:SF1">
    <property type="entry name" value="ISOLEUCINE--TRNA LIGASE, MITOCHONDRIAL"/>
    <property type="match status" value="1"/>
</dbReference>
<keyword evidence="3" id="KW-0067">ATP-binding</keyword>
<organism evidence="8 9">
    <name type="scientific">Tetrabaena socialis</name>
    <dbReference type="NCBI Taxonomy" id="47790"/>
    <lineage>
        <taxon>Eukaryota</taxon>
        <taxon>Viridiplantae</taxon>
        <taxon>Chlorophyta</taxon>
        <taxon>core chlorophytes</taxon>
        <taxon>Chlorophyceae</taxon>
        <taxon>CS clade</taxon>
        <taxon>Chlamydomonadales</taxon>
        <taxon>Tetrabaenaceae</taxon>
        <taxon>Tetrabaena</taxon>
    </lineage>
</organism>
<evidence type="ECO:0000256" key="2">
    <source>
        <dbReference type="ARBA" id="ARBA00022741"/>
    </source>
</evidence>
<dbReference type="OrthoDB" id="10264412at2759"/>
<evidence type="ECO:0000313" key="9">
    <source>
        <dbReference type="Proteomes" id="UP000236333"/>
    </source>
</evidence>
<dbReference type="InterPro" id="IPR050081">
    <property type="entry name" value="Ile-tRNA_ligase"/>
</dbReference>
<dbReference type="GO" id="GO:0005524">
    <property type="term" value="F:ATP binding"/>
    <property type="evidence" value="ECO:0007669"/>
    <property type="project" value="UniProtKB-KW"/>
</dbReference>
<keyword evidence="9" id="KW-1185">Reference proteome</keyword>
<sequence>MRSLDVLCAIVVTPGVLELRTKAREFALRTIDSQRAQFQRYGVWGDWSAPYVTLQPAYEAAQLQVFGKMFLNGHIYSLVVMAAKAGAGAAPAGAGKKGKRAGKEDGGEEASGPYSATVRLPATEFSLRANSPVREPQIQQFWEQHAVYQSLLENGKGVRS</sequence>
<evidence type="ECO:0000313" key="8">
    <source>
        <dbReference type="EMBL" id="PNH05372.1"/>
    </source>
</evidence>
<feature type="domain" description="Aminoacyl-tRNA synthetase class Ia" evidence="7">
    <location>
        <begin position="15"/>
        <end position="77"/>
    </location>
</feature>
<keyword evidence="4" id="KW-0648">Protein biosynthesis</keyword>
<dbReference type="PANTHER" id="PTHR42765">
    <property type="entry name" value="SOLEUCYL-TRNA SYNTHETASE"/>
    <property type="match status" value="1"/>
</dbReference>
<dbReference type="GO" id="GO:0032543">
    <property type="term" value="P:mitochondrial translation"/>
    <property type="evidence" value="ECO:0007669"/>
    <property type="project" value="TreeGrafter"/>
</dbReference>
<reference evidence="8 9" key="1">
    <citation type="journal article" date="2017" name="Mol. Biol. Evol.">
        <title>The 4-celled Tetrabaena socialis nuclear genome reveals the essential components for genetic control of cell number at the origin of multicellularity in the volvocine lineage.</title>
        <authorList>
            <person name="Featherston J."/>
            <person name="Arakaki Y."/>
            <person name="Hanschen E.R."/>
            <person name="Ferris P.J."/>
            <person name="Michod R.E."/>
            <person name="Olson B.J.S.C."/>
            <person name="Nozaki H."/>
            <person name="Durand P.M."/>
        </authorList>
    </citation>
    <scope>NUCLEOTIDE SEQUENCE [LARGE SCALE GENOMIC DNA]</scope>
    <source>
        <strain evidence="8 9">NIES-571</strain>
    </source>
</reference>
<gene>
    <name evidence="8" type="ORF">TSOC_008364</name>
</gene>
<evidence type="ECO:0000256" key="1">
    <source>
        <dbReference type="ARBA" id="ARBA00022598"/>
    </source>
</evidence>
<keyword evidence="5" id="KW-0030">Aminoacyl-tRNA synthetase</keyword>
<evidence type="ECO:0000256" key="6">
    <source>
        <dbReference type="SAM" id="MobiDB-lite"/>
    </source>
</evidence>
<feature type="region of interest" description="Disordered" evidence="6">
    <location>
        <begin position="89"/>
        <end position="114"/>
    </location>
</feature>
<dbReference type="GO" id="GO:0006428">
    <property type="term" value="P:isoleucyl-tRNA aminoacylation"/>
    <property type="evidence" value="ECO:0007669"/>
    <property type="project" value="TreeGrafter"/>
</dbReference>
<dbReference type="SUPFAM" id="SSF52374">
    <property type="entry name" value="Nucleotidylyl transferase"/>
    <property type="match status" value="1"/>
</dbReference>
<proteinExistence type="predicted"/>
<dbReference type="InterPro" id="IPR002300">
    <property type="entry name" value="aa-tRNA-synth_Ia"/>
</dbReference>
<keyword evidence="2" id="KW-0547">Nucleotide-binding</keyword>
<dbReference type="Proteomes" id="UP000236333">
    <property type="component" value="Unassembled WGS sequence"/>
</dbReference>
<evidence type="ECO:0000256" key="5">
    <source>
        <dbReference type="ARBA" id="ARBA00023146"/>
    </source>
</evidence>
<name>A0A2J7ZYM8_9CHLO</name>
<dbReference type="GO" id="GO:0005739">
    <property type="term" value="C:mitochondrion"/>
    <property type="evidence" value="ECO:0007669"/>
    <property type="project" value="TreeGrafter"/>
</dbReference>
<keyword evidence="1 8" id="KW-0436">Ligase</keyword>
<evidence type="ECO:0000259" key="7">
    <source>
        <dbReference type="Pfam" id="PF00133"/>
    </source>
</evidence>
<dbReference type="AlphaFoldDB" id="A0A2J7ZYM8"/>
<evidence type="ECO:0000256" key="3">
    <source>
        <dbReference type="ARBA" id="ARBA00022840"/>
    </source>
</evidence>
<comment type="caution">
    <text evidence="8">The sequence shown here is derived from an EMBL/GenBank/DDBJ whole genome shotgun (WGS) entry which is preliminary data.</text>
</comment>
<dbReference type="GO" id="GO:0004822">
    <property type="term" value="F:isoleucine-tRNA ligase activity"/>
    <property type="evidence" value="ECO:0007669"/>
    <property type="project" value="TreeGrafter"/>
</dbReference>
<dbReference type="Gene3D" id="3.40.50.620">
    <property type="entry name" value="HUPs"/>
    <property type="match status" value="1"/>
</dbReference>
<dbReference type="Pfam" id="PF00133">
    <property type="entry name" value="tRNA-synt_1"/>
    <property type="match status" value="1"/>
</dbReference>
<accession>A0A2J7ZYM8</accession>
<dbReference type="InterPro" id="IPR014729">
    <property type="entry name" value="Rossmann-like_a/b/a_fold"/>
</dbReference>
<protein>
    <submittedName>
        <fullName evidence="8">Isoleucine--tRNA ligase</fullName>
    </submittedName>
</protein>